<gene>
    <name evidence="3" type="ORF">SAMN05421663_1071</name>
</gene>
<evidence type="ECO:0000313" key="3">
    <source>
        <dbReference type="EMBL" id="SDD12656.1"/>
    </source>
</evidence>
<dbReference type="RefSeq" id="WP_342005199.1">
    <property type="nucleotide sequence ID" value="NZ_FMZB01000007.1"/>
</dbReference>
<feature type="compositionally biased region" description="Basic and acidic residues" evidence="1">
    <location>
        <begin position="33"/>
        <end position="55"/>
    </location>
</feature>
<proteinExistence type="predicted"/>
<keyword evidence="4" id="KW-1185">Reference proteome</keyword>
<feature type="signal peptide" evidence="2">
    <location>
        <begin position="1"/>
        <end position="18"/>
    </location>
</feature>
<dbReference type="EMBL" id="FMZB01000007">
    <property type="protein sequence ID" value="SDD12656.1"/>
    <property type="molecule type" value="Genomic_DNA"/>
</dbReference>
<dbReference type="AlphaFoldDB" id="A0A1G6S8Z5"/>
<evidence type="ECO:0000256" key="2">
    <source>
        <dbReference type="SAM" id="SignalP"/>
    </source>
</evidence>
<feature type="region of interest" description="Disordered" evidence="1">
    <location>
        <begin position="23"/>
        <end position="55"/>
    </location>
</feature>
<organism evidence="3 4">
    <name type="scientific">Terribacillus halophilus</name>
    <dbReference type="NCBI Taxonomy" id="361279"/>
    <lineage>
        <taxon>Bacteria</taxon>
        <taxon>Bacillati</taxon>
        <taxon>Bacillota</taxon>
        <taxon>Bacilli</taxon>
        <taxon>Bacillales</taxon>
        <taxon>Bacillaceae</taxon>
        <taxon>Terribacillus</taxon>
    </lineage>
</organism>
<feature type="chain" id="PRO_5039036468" description="DUF4352 domain-containing protein" evidence="2">
    <location>
        <begin position="19"/>
        <end position="177"/>
    </location>
</feature>
<dbReference type="Proteomes" id="UP000198666">
    <property type="component" value="Unassembled WGS sequence"/>
</dbReference>
<protein>
    <recommendedName>
        <fullName evidence="5">DUF4352 domain-containing protein</fullName>
    </recommendedName>
</protein>
<dbReference type="PROSITE" id="PS51257">
    <property type="entry name" value="PROKAR_LIPOPROTEIN"/>
    <property type="match status" value="1"/>
</dbReference>
<evidence type="ECO:0000313" key="4">
    <source>
        <dbReference type="Proteomes" id="UP000198666"/>
    </source>
</evidence>
<evidence type="ECO:0008006" key="5">
    <source>
        <dbReference type="Google" id="ProtNLM"/>
    </source>
</evidence>
<evidence type="ECO:0000256" key="1">
    <source>
        <dbReference type="SAM" id="MobiDB-lite"/>
    </source>
</evidence>
<accession>A0A1G6S8Z5</accession>
<keyword evidence="2" id="KW-0732">Signal</keyword>
<reference evidence="4" key="1">
    <citation type="submission" date="2016-10" db="EMBL/GenBank/DDBJ databases">
        <authorList>
            <person name="Varghese N."/>
            <person name="Submissions S."/>
        </authorList>
    </citation>
    <scope>NUCLEOTIDE SEQUENCE [LARGE SCALE GENOMIC DNA]</scope>
    <source>
        <strain evidence="4">DSM 21620</strain>
    </source>
</reference>
<name>A0A1G6S8Z5_9BACI</name>
<sequence length="177" mass="18624">MKKLLGLSLLLVLMFALAACGSTEDVSTGSDTSKAESSEKEKATESEDTSKKIDASDQSMTAAGLKVGLGDIKILEDKIQVGINVENTNSDAVSFYPDMGSAVIGDMQVDANMFMTDGNISGDIQGGVKQEAVLEFLAPEGKSIDPASVKEIKLVLGDVTSADYMTTEPVEFTVTVE</sequence>